<gene>
    <name evidence="8" type="ORF">J3492_07705</name>
</gene>
<keyword evidence="9" id="KW-1185">Reference proteome</keyword>
<protein>
    <submittedName>
        <fullName evidence="8">Lysophospholipid acyltransferase family protein</fullName>
    </submittedName>
</protein>
<evidence type="ECO:0000256" key="3">
    <source>
        <dbReference type="ARBA" id="ARBA00022519"/>
    </source>
</evidence>
<evidence type="ECO:0000256" key="4">
    <source>
        <dbReference type="ARBA" id="ARBA00022679"/>
    </source>
</evidence>
<comment type="subcellular location">
    <subcellularLocation>
        <location evidence="1">Cell inner membrane</location>
    </subcellularLocation>
</comment>
<evidence type="ECO:0000256" key="2">
    <source>
        <dbReference type="ARBA" id="ARBA00022475"/>
    </source>
</evidence>
<dbReference type="Pfam" id="PF03279">
    <property type="entry name" value="Lip_A_acyltrans"/>
    <property type="match status" value="1"/>
</dbReference>
<organism evidence="8 9">
    <name type="scientific">Psychrobacter coccoides</name>
    <dbReference type="NCBI Taxonomy" id="2818440"/>
    <lineage>
        <taxon>Bacteria</taxon>
        <taxon>Pseudomonadati</taxon>
        <taxon>Pseudomonadota</taxon>
        <taxon>Gammaproteobacteria</taxon>
        <taxon>Moraxellales</taxon>
        <taxon>Moraxellaceae</taxon>
        <taxon>Psychrobacter</taxon>
    </lineage>
</organism>
<feature type="region of interest" description="Disordered" evidence="7">
    <location>
        <begin position="303"/>
        <end position="326"/>
    </location>
</feature>
<evidence type="ECO:0000256" key="5">
    <source>
        <dbReference type="ARBA" id="ARBA00023136"/>
    </source>
</evidence>
<keyword evidence="5" id="KW-0472">Membrane</keyword>
<dbReference type="PANTHER" id="PTHR30606">
    <property type="entry name" value="LIPID A BIOSYNTHESIS LAUROYL ACYLTRANSFERASE"/>
    <property type="match status" value="1"/>
</dbReference>
<reference evidence="8 9" key="1">
    <citation type="submission" date="2021-03" db="EMBL/GenBank/DDBJ databases">
        <authorList>
            <person name="Shang D.-D."/>
            <person name="Du Z.-J."/>
            <person name="Chen G.-J."/>
        </authorList>
    </citation>
    <scope>NUCLEOTIDE SEQUENCE [LARGE SCALE GENOMIC DNA]</scope>
    <source>
        <strain evidence="8 9">F1192</strain>
    </source>
</reference>
<accession>A0ABS3NNV7</accession>
<dbReference type="Proteomes" id="UP000664554">
    <property type="component" value="Unassembled WGS sequence"/>
</dbReference>
<keyword evidence="4" id="KW-0808">Transferase</keyword>
<dbReference type="CDD" id="cd07984">
    <property type="entry name" value="LPLAT_LABLAT-like"/>
    <property type="match status" value="1"/>
</dbReference>
<dbReference type="EMBL" id="JAGBKM010000012">
    <property type="protein sequence ID" value="MBO1531100.1"/>
    <property type="molecule type" value="Genomic_DNA"/>
</dbReference>
<dbReference type="InterPro" id="IPR004960">
    <property type="entry name" value="LipA_acyltrans"/>
</dbReference>
<dbReference type="RefSeq" id="WP_207991229.1">
    <property type="nucleotide sequence ID" value="NZ_JAGBKM010000012.1"/>
</dbReference>
<evidence type="ECO:0000313" key="9">
    <source>
        <dbReference type="Proteomes" id="UP000664554"/>
    </source>
</evidence>
<keyword evidence="6 8" id="KW-0012">Acyltransferase</keyword>
<name>A0ABS3NNV7_9GAMM</name>
<dbReference type="PANTHER" id="PTHR30606:SF10">
    <property type="entry name" value="PHOSPHATIDYLINOSITOL MANNOSIDE ACYLTRANSFERASE"/>
    <property type="match status" value="1"/>
</dbReference>
<sequence>MNPYQVFKYVPLSVLQALARFVAYLIMRMPNASLTRAIKINLSLVAPTLSASKKQKLTKNIVLNQCLSSVESVKSWAMSPEWSIKQIREVHNKDILMEGLDNPNGMLAIVPHLGTWEMMNAWLNQFGAPTIMYKPVKGNITNEFVLQGRARLNATLVPTDASGVKAIFKTLKQGGFSIILPDHVPEPSGGVVVPFFGIETLSSTLASKLASKTKCALVGLSCIRRDDGRGFDIHCYKLDDPALYDRNAATAAHALNQAMESMIYDSFDHYMWGYRRFKHVPIIEDPYRVDETALADFIHAHHNNNNRNEQANNDSSTNLSKSSKDS</sequence>
<comment type="caution">
    <text evidence="8">The sequence shown here is derived from an EMBL/GenBank/DDBJ whole genome shotgun (WGS) entry which is preliminary data.</text>
</comment>
<evidence type="ECO:0000256" key="1">
    <source>
        <dbReference type="ARBA" id="ARBA00004533"/>
    </source>
</evidence>
<dbReference type="GO" id="GO:0016746">
    <property type="term" value="F:acyltransferase activity"/>
    <property type="evidence" value="ECO:0007669"/>
    <property type="project" value="UniProtKB-KW"/>
</dbReference>
<evidence type="ECO:0000256" key="6">
    <source>
        <dbReference type="ARBA" id="ARBA00023315"/>
    </source>
</evidence>
<evidence type="ECO:0000313" key="8">
    <source>
        <dbReference type="EMBL" id="MBO1531100.1"/>
    </source>
</evidence>
<keyword evidence="3" id="KW-0997">Cell inner membrane</keyword>
<evidence type="ECO:0000256" key="7">
    <source>
        <dbReference type="SAM" id="MobiDB-lite"/>
    </source>
</evidence>
<keyword evidence="2" id="KW-1003">Cell membrane</keyword>
<proteinExistence type="predicted"/>